<dbReference type="EMBL" id="JACCCF010000001">
    <property type="protein sequence ID" value="NYE40507.1"/>
    <property type="molecule type" value="Genomic_DNA"/>
</dbReference>
<dbReference type="RefSeq" id="WP_256668827.1">
    <property type="nucleotide sequence ID" value="NZ_BAAAUE010000007.1"/>
</dbReference>
<organism evidence="2 3">
    <name type="scientific">Streptomyces fulvorobeus</name>
    <dbReference type="NCBI Taxonomy" id="284028"/>
    <lineage>
        <taxon>Bacteria</taxon>
        <taxon>Bacillati</taxon>
        <taxon>Actinomycetota</taxon>
        <taxon>Actinomycetes</taxon>
        <taxon>Kitasatosporales</taxon>
        <taxon>Streptomycetaceae</taxon>
        <taxon>Streptomyces</taxon>
    </lineage>
</organism>
<evidence type="ECO:0000313" key="2">
    <source>
        <dbReference type="EMBL" id="NYE40507.1"/>
    </source>
</evidence>
<evidence type="ECO:0008006" key="4">
    <source>
        <dbReference type="Google" id="ProtNLM"/>
    </source>
</evidence>
<proteinExistence type="predicted"/>
<name>A0A7Y9H9V3_9ACTN</name>
<accession>A0A7Y9H9V3</accession>
<feature type="signal peptide" evidence="1">
    <location>
        <begin position="1"/>
        <end position="21"/>
    </location>
</feature>
<evidence type="ECO:0000313" key="3">
    <source>
        <dbReference type="Proteomes" id="UP000530403"/>
    </source>
</evidence>
<protein>
    <recommendedName>
        <fullName evidence="4">Lipoprotein</fullName>
    </recommendedName>
</protein>
<sequence length="173" mass="17441">MGTRRAAVVAAVGTAVLTAVAGCGLGGGGAGEGAVTPSPTAAAPFTKETVADEVGAAADASGLPAGDDSMAGMPEGEWRDCVAPWLADAPAADAAGGFAATVGRLRKLGWKVTTSRDEQDVTFRALTKQGWSVYARHFAMEGFGDRHPVSFTAVKDGCALPEEVQGDFSDDPA</sequence>
<feature type="chain" id="PRO_5031208466" description="Lipoprotein" evidence="1">
    <location>
        <begin position="22"/>
        <end position="173"/>
    </location>
</feature>
<evidence type="ECO:0000256" key="1">
    <source>
        <dbReference type="SAM" id="SignalP"/>
    </source>
</evidence>
<dbReference type="Proteomes" id="UP000530403">
    <property type="component" value="Unassembled WGS sequence"/>
</dbReference>
<comment type="caution">
    <text evidence="2">The sequence shown here is derived from an EMBL/GenBank/DDBJ whole genome shotgun (WGS) entry which is preliminary data.</text>
</comment>
<dbReference type="AlphaFoldDB" id="A0A7Y9H9V3"/>
<gene>
    <name evidence="2" type="ORF">HEB29_001518</name>
</gene>
<keyword evidence="1" id="KW-0732">Signal</keyword>
<reference evidence="2 3" key="1">
    <citation type="submission" date="2020-07" db="EMBL/GenBank/DDBJ databases">
        <title>Sequencing the genomes of 1000 actinobacteria strains.</title>
        <authorList>
            <person name="Klenk H.-P."/>
        </authorList>
    </citation>
    <scope>NUCLEOTIDE SEQUENCE [LARGE SCALE GENOMIC DNA]</scope>
    <source>
        <strain evidence="2 3">DSM 41455</strain>
    </source>
</reference>
<dbReference type="PROSITE" id="PS51257">
    <property type="entry name" value="PROKAR_LIPOPROTEIN"/>
    <property type="match status" value="1"/>
</dbReference>